<evidence type="ECO:0000313" key="2">
    <source>
        <dbReference type="EMBL" id="SFT45631.1"/>
    </source>
</evidence>
<dbReference type="AlphaFoldDB" id="A0A1I6Y5W3"/>
<gene>
    <name evidence="2" type="ORF">SAMN05192563_1001323</name>
</gene>
<sequence length="78" mass="8421">MTKDGFMFLAMGFTGKEAGERGVANFGDTSYADPQNGQPHLTLSEIAVALYGKGGDQTAPPFRERCRKRGHQNDGPFA</sequence>
<accession>A0A1I6Y5W3</accession>
<proteinExistence type="predicted"/>
<evidence type="ECO:0000256" key="1">
    <source>
        <dbReference type="SAM" id="MobiDB-lite"/>
    </source>
</evidence>
<reference evidence="2 3" key="1">
    <citation type="submission" date="2016-10" db="EMBL/GenBank/DDBJ databases">
        <authorList>
            <person name="de Groot N.N."/>
        </authorList>
    </citation>
    <scope>NUCLEOTIDE SEQUENCE [LARGE SCALE GENOMIC DNA]</scope>
    <source>
        <strain evidence="2 3">LMG 27731</strain>
    </source>
</reference>
<name>A0A1I6Y5W3_9BURK</name>
<evidence type="ECO:0000313" key="3">
    <source>
        <dbReference type="Proteomes" id="UP000198844"/>
    </source>
</evidence>
<protein>
    <submittedName>
        <fullName evidence="2">Uncharacterized protein</fullName>
    </submittedName>
</protein>
<organism evidence="2 3">
    <name type="scientific">Paraburkholderia aspalathi</name>
    <dbReference type="NCBI Taxonomy" id="1324617"/>
    <lineage>
        <taxon>Bacteria</taxon>
        <taxon>Pseudomonadati</taxon>
        <taxon>Pseudomonadota</taxon>
        <taxon>Betaproteobacteria</taxon>
        <taxon>Burkholderiales</taxon>
        <taxon>Burkholderiaceae</taxon>
        <taxon>Paraburkholderia</taxon>
    </lineage>
</organism>
<feature type="region of interest" description="Disordered" evidence="1">
    <location>
        <begin position="54"/>
        <end position="78"/>
    </location>
</feature>
<dbReference type="Proteomes" id="UP000198844">
    <property type="component" value="Unassembled WGS sequence"/>
</dbReference>
<dbReference type="EMBL" id="FPBH01000001">
    <property type="protein sequence ID" value="SFT45631.1"/>
    <property type="molecule type" value="Genomic_DNA"/>
</dbReference>